<accession>A0AAD3HAU8</accession>
<comment type="caution">
    <text evidence="3">The sequence shown here is derived from an EMBL/GenBank/DDBJ whole genome shotgun (WGS) entry which is preliminary data.</text>
</comment>
<name>A0AAD3HAU8_9STRA</name>
<evidence type="ECO:0000313" key="4">
    <source>
        <dbReference type="Proteomes" id="UP001054902"/>
    </source>
</evidence>
<keyword evidence="1" id="KW-0812">Transmembrane</keyword>
<sequence length="163" mass="18205">MKVATISSLFLLLISSALSEELYPCEQDAAGRFYVEGTEGNGMRYCKWAAREHTEERCQIEEVAWQCPITCQVPCIDLGDGVAIGANVVVESDSIFQSQISSSIEYDDTIPETVIVICAFIVLSAVVTFIVIKQKERQVAARSWEDDEERAYVVSDVKPVRTW</sequence>
<keyword evidence="1" id="KW-1133">Transmembrane helix</keyword>
<feature type="chain" id="PRO_5042119370" evidence="2">
    <location>
        <begin position="20"/>
        <end position="163"/>
    </location>
</feature>
<dbReference type="EMBL" id="BLLK01000057">
    <property type="protein sequence ID" value="GFH57062.1"/>
    <property type="molecule type" value="Genomic_DNA"/>
</dbReference>
<reference evidence="3 4" key="1">
    <citation type="journal article" date="2021" name="Sci. Rep.">
        <title>The genome of the diatom Chaetoceros tenuissimus carries an ancient integrated fragment of an extant virus.</title>
        <authorList>
            <person name="Hongo Y."/>
            <person name="Kimura K."/>
            <person name="Takaki Y."/>
            <person name="Yoshida Y."/>
            <person name="Baba S."/>
            <person name="Kobayashi G."/>
            <person name="Nagasaki K."/>
            <person name="Hano T."/>
            <person name="Tomaru Y."/>
        </authorList>
    </citation>
    <scope>NUCLEOTIDE SEQUENCE [LARGE SCALE GENOMIC DNA]</scope>
    <source>
        <strain evidence="3 4">NIES-3715</strain>
    </source>
</reference>
<evidence type="ECO:0000313" key="3">
    <source>
        <dbReference type="EMBL" id="GFH57062.1"/>
    </source>
</evidence>
<gene>
    <name evidence="3" type="ORF">CTEN210_13538</name>
</gene>
<evidence type="ECO:0000256" key="1">
    <source>
        <dbReference type="SAM" id="Phobius"/>
    </source>
</evidence>
<proteinExistence type="predicted"/>
<dbReference type="AlphaFoldDB" id="A0AAD3HAU8"/>
<keyword evidence="1" id="KW-0472">Membrane</keyword>
<feature type="signal peptide" evidence="2">
    <location>
        <begin position="1"/>
        <end position="19"/>
    </location>
</feature>
<feature type="transmembrane region" description="Helical" evidence="1">
    <location>
        <begin position="113"/>
        <end position="132"/>
    </location>
</feature>
<keyword evidence="4" id="KW-1185">Reference proteome</keyword>
<organism evidence="3 4">
    <name type="scientific">Chaetoceros tenuissimus</name>
    <dbReference type="NCBI Taxonomy" id="426638"/>
    <lineage>
        <taxon>Eukaryota</taxon>
        <taxon>Sar</taxon>
        <taxon>Stramenopiles</taxon>
        <taxon>Ochrophyta</taxon>
        <taxon>Bacillariophyta</taxon>
        <taxon>Coscinodiscophyceae</taxon>
        <taxon>Chaetocerotophycidae</taxon>
        <taxon>Chaetocerotales</taxon>
        <taxon>Chaetocerotaceae</taxon>
        <taxon>Chaetoceros</taxon>
    </lineage>
</organism>
<keyword evidence="2" id="KW-0732">Signal</keyword>
<dbReference type="Proteomes" id="UP001054902">
    <property type="component" value="Unassembled WGS sequence"/>
</dbReference>
<protein>
    <submittedName>
        <fullName evidence="3">Uncharacterized protein</fullName>
    </submittedName>
</protein>
<evidence type="ECO:0000256" key="2">
    <source>
        <dbReference type="SAM" id="SignalP"/>
    </source>
</evidence>